<dbReference type="InterPro" id="IPR011990">
    <property type="entry name" value="TPR-like_helical_dom_sf"/>
</dbReference>
<comment type="caution">
    <text evidence="4">The sequence shown here is derived from an EMBL/GenBank/DDBJ whole genome shotgun (WGS) entry which is preliminary data.</text>
</comment>
<dbReference type="Gene3D" id="3.40.50.10140">
    <property type="entry name" value="Toll/interleukin-1 receptor homology (TIR) domain"/>
    <property type="match status" value="1"/>
</dbReference>
<protein>
    <submittedName>
        <fullName evidence="4">TIR domain-containing protein</fullName>
    </submittedName>
</protein>
<dbReference type="SUPFAM" id="SSF52200">
    <property type="entry name" value="Toll/Interleukin receptor TIR domain"/>
    <property type="match status" value="1"/>
</dbReference>
<dbReference type="PANTHER" id="PTHR45586:SF1">
    <property type="entry name" value="LIPOPOLYSACCHARIDE ASSEMBLY PROTEIN B"/>
    <property type="match status" value="1"/>
</dbReference>
<evidence type="ECO:0000256" key="2">
    <source>
        <dbReference type="ARBA" id="ARBA00022803"/>
    </source>
</evidence>
<evidence type="ECO:0000259" key="3">
    <source>
        <dbReference type="Pfam" id="PF13676"/>
    </source>
</evidence>
<proteinExistence type="predicted"/>
<dbReference type="InterPro" id="IPR019734">
    <property type="entry name" value="TPR_rpt"/>
</dbReference>
<evidence type="ECO:0000313" key="5">
    <source>
        <dbReference type="Proteomes" id="UP001203410"/>
    </source>
</evidence>
<reference evidence="4 5" key="1">
    <citation type="submission" date="2022-05" db="EMBL/GenBank/DDBJ databases">
        <authorList>
            <person name="Jo J.-H."/>
            <person name="Im W.-T."/>
        </authorList>
    </citation>
    <scope>NUCLEOTIDE SEQUENCE [LARGE SCALE GENOMIC DNA]</scope>
    <source>
        <strain evidence="4 5">NSE70-1</strain>
    </source>
</reference>
<dbReference type="Proteomes" id="UP001203410">
    <property type="component" value="Unassembled WGS sequence"/>
</dbReference>
<sequence length="632" mass="67361">MSDVFVSYKAEDRQRVRPLVEALQADGLSVWWDANIGAGDEWRESIATNLNQALCVIVIWSKRSTGPEGRFVRDEAARAAKRQVYVPVTIDRVDPPLGFGETQCLPLTGWKGNRDDPRYLALLDAARHTVGGDQPLRTTSVEKTVSVDRRGALAGGAVVSLAAAGGLGWWWLGGSPANANSVAVLPFANLSGDPAQSYFSDGMAEELRSALARISGLKVIGRTSSELLRDADAMAAAKKLAVGTIVTGSVRRSPSTIRVSAQLVDGNSGVERWTQTFDRPNGDVLQIQTSIAEAVAQQLRSQLGDADRKALTVGGTQNAAAQDLVLKADANPDGSKDGLLARVALYDAAIALDPQYAMAYAGKANATTSAVSFYASTAEEMQTGLDAAAVVARKAVSLAPDLADAHFALGLNRTTSLDFTAGWAEYQRAIASPGCSSKIMVGVANFLGGIGLGDDAATLWSKAQARDPLDPSVARSRAYLLSREGKHEEAIPLFRKLLADSPTSTAVRNGLATTLFQAGNYAEAERVTDQLPHEHPNWFVIRSAIAARTGNRARAAAILADMRKFAGDSAHYQYAEILAQLGDREGAIAELEAALKVRDPGLMYLPTDQNFESIRGDPRFAAIVTRLKFPKA</sequence>
<dbReference type="EMBL" id="JAMGBA010000002">
    <property type="protein sequence ID" value="MCL6699423.1"/>
    <property type="molecule type" value="Genomic_DNA"/>
</dbReference>
<dbReference type="InterPro" id="IPR051012">
    <property type="entry name" value="CellSynth/LPSAsmb/PSIAsmb"/>
</dbReference>
<keyword evidence="1" id="KW-0677">Repeat</keyword>
<dbReference type="RefSeq" id="WP_249904836.1">
    <property type="nucleotide sequence ID" value="NZ_JAMGBA010000002.1"/>
</dbReference>
<dbReference type="SUPFAM" id="SSF48452">
    <property type="entry name" value="TPR-like"/>
    <property type="match status" value="1"/>
</dbReference>
<gene>
    <name evidence="4" type="ORF">LZ496_11600</name>
</gene>
<dbReference type="Gene3D" id="3.40.50.10070">
    <property type="entry name" value="TolB, N-terminal domain"/>
    <property type="match status" value="1"/>
</dbReference>
<dbReference type="Pfam" id="PF13181">
    <property type="entry name" value="TPR_8"/>
    <property type="match status" value="1"/>
</dbReference>
<keyword evidence="5" id="KW-1185">Reference proteome</keyword>
<accession>A0ABT0RWM1</accession>
<dbReference type="InterPro" id="IPR035897">
    <property type="entry name" value="Toll_tir_struct_dom_sf"/>
</dbReference>
<dbReference type="Pfam" id="PF14559">
    <property type="entry name" value="TPR_19"/>
    <property type="match status" value="1"/>
</dbReference>
<dbReference type="InterPro" id="IPR000157">
    <property type="entry name" value="TIR_dom"/>
</dbReference>
<feature type="domain" description="TIR" evidence="3">
    <location>
        <begin position="4"/>
        <end position="113"/>
    </location>
</feature>
<organism evidence="4 5">
    <name type="scientific">Sphingomonas caseinilyticus</name>
    <dbReference type="NCBI Taxonomy" id="2908205"/>
    <lineage>
        <taxon>Bacteria</taxon>
        <taxon>Pseudomonadati</taxon>
        <taxon>Pseudomonadota</taxon>
        <taxon>Alphaproteobacteria</taxon>
        <taxon>Sphingomonadales</taxon>
        <taxon>Sphingomonadaceae</taxon>
        <taxon>Sphingomonas</taxon>
    </lineage>
</organism>
<dbReference type="NCBIfam" id="NF047558">
    <property type="entry name" value="TPR_END_plus"/>
    <property type="match status" value="1"/>
</dbReference>
<dbReference type="Pfam" id="PF13676">
    <property type="entry name" value="TIR_2"/>
    <property type="match status" value="1"/>
</dbReference>
<keyword evidence="2" id="KW-0802">TPR repeat</keyword>
<evidence type="ECO:0000313" key="4">
    <source>
        <dbReference type="EMBL" id="MCL6699423.1"/>
    </source>
</evidence>
<evidence type="ECO:0000256" key="1">
    <source>
        <dbReference type="ARBA" id="ARBA00022737"/>
    </source>
</evidence>
<dbReference type="Gene3D" id="1.25.40.10">
    <property type="entry name" value="Tetratricopeptide repeat domain"/>
    <property type="match status" value="1"/>
</dbReference>
<name>A0ABT0RWM1_9SPHN</name>
<dbReference type="PANTHER" id="PTHR45586">
    <property type="entry name" value="TPR REPEAT-CONTAINING PROTEIN PA4667"/>
    <property type="match status" value="1"/>
</dbReference>